<evidence type="ECO:0000313" key="3">
    <source>
        <dbReference type="Proteomes" id="UP001500021"/>
    </source>
</evidence>
<comment type="caution">
    <text evidence="2">The sequence shown here is derived from an EMBL/GenBank/DDBJ whole genome shotgun (WGS) entry which is preliminary data.</text>
</comment>
<dbReference type="EMBL" id="BAAAFA010000002">
    <property type="protein sequence ID" value="GAA0813585.1"/>
    <property type="molecule type" value="Genomic_DNA"/>
</dbReference>
<sequence>MKTILNKKLTTITLTVLLSSMSLSLSAAQVTHEMKREMSKVAVQSIEQSMPSLIAEMEKPATEHNAVGQKKTLAELLLSISEKEI</sequence>
<gene>
    <name evidence="2" type="ORF">GCM10009111_09180</name>
</gene>
<feature type="signal peptide" evidence="1">
    <location>
        <begin position="1"/>
        <end position="27"/>
    </location>
</feature>
<feature type="chain" id="PRO_5045470559" evidence="1">
    <location>
        <begin position="28"/>
        <end position="85"/>
    </location>
</feature>
<evidence type="ECO:0000256" key="1">
    <source>
        <dbReference type="SAM" id="SignalP"/>
    </source>
</evidence>
<reference evidence="3" key="1">
    <citation type="journal article" date="2019" name="Int. J. Syst. Evol. Microbiol.">
        <title>The Global Catalogue of Microorganisms (GCM) 10K type strain sequencing project: providing services to taxonomists for standard genome sequencing and annotation.</title>
        <authorList>
            <consortium name="The Broad Institute Genomics Platform"/>
            <consortium name="The Broad Institute Genome Sequencing Center for Infectious Disease"/>
            <person name="Wu L."/>
            <person name="Ma J."/>
        </authorList>
    </citation>
    <scope>NUCLEOTIDE SEQUENCE [LARGE SCALE GENOMIC DNA]</scope>
    <source>
        <strain evidence="3">JCM 15608</strain>
    </source>
</reference>
<keyword evidence="1" id="KW-0732">Signal</keyword>
<keyword evidence="3" id="KW-1185">Reference proteome</keyword>
<organism evidence="2 3">
    <name type="scientific">Colwellia asteriadis</name>
    <dbReference type="NCBI Taxonomy" id="517723"/>
    <lineage>
        <taxon>Bacteria</taxon>
        <taxon>Pseudomonadati</taxon>
        <taxon>Pseudomonadota</taxon>
        <taxon>Gammaproteobacteria</taxon>
        <taxon>Alteromonadales</taxon>
        <taxon>Colwelliaceae</taxon>
        <taxon>Colwellia</taxon>
    </lineage>
</organism>
<dbReference type="RefSeq" id="WP_343815511.1">
    <property type="nucleotide sequence ID" value="NZ_BAAAFA010000002.1"/>
</dbReference>
<name>A0ABP3WGZ4_9GAMM</name>
<protein>
    <submittedName>
        <fullName evidence="2">Uncharacterized protein</fullName>
    </submittedName>
</protein>
<accession>A0ABP3WGZ4</accession>
<proteinExistence type="predicted"/>
<dbReference type="Proteomes" id="UP001500021">
    <property type="component" value="Unassembled WGS sequence"/>
</dbReference>
<evidence type="ECO:0000313" key="2">
    <source>
        <dbReference type="EMBL" id="GAA0813585.1"/>
    </source>
</evidence>